<evidence type="ECO:0008006" key="3">
    <source>
        <dbReference type="Google" id="ProtNLM"/>
    </source>
</evidence>
<evidence type="ECO:0000313" key="2">
    <source>
        <dbReference type="Proteomes" id="UP001454036"/>
    </source>
</evidence>
<comment type="caution">
    <text evidence="1">The sequence shown here is derived from an EMBL/GenBank/DDBJ whole genome shotgun (WGS) entry which is preliminary data.</text>
</comment>
<keyword evidence="2" id="KW-1185">Reference proteome</keyword>
<dbReference type="EMBL" id="BAABME010004982">
    <property type="protein sequence ID" value="GAA0164211.1"/>
    <property type="molecule type" value="Genomic_DNA"/>
</dbReference>
<sequence>MALCAKEKLGFIDGRFPEPELLDPFNDRWKMIECMVSSWILNSISPGMKEQFMFTNTIKKLWDEIISRYGVCNGPLLYQLKREMTSLTQGSMSLVIYYSKLKRIWDELNELEPRPIYKCIEGCPCDLSQQMLKKNQDKKLMEFLLGLISKYDAIKDQIMMMDPWPSVSRAYSMVSQVEQKSSTQFQVSWRLQRGVLQCMLIQKPLQITRSQLSRSGMRRKASSNVVIFGMKGHLKEACYRLHGFPEIWQ</sequence>
<gene>
    <name evidence="1" type="ORF">LIER_19901</name>
</gene>
<accession>A0AAV3QMI5</accession>
<dbReference type="Proteomes" id="UP001454036">
    <property type="component" value="Unassembled WGS sequence"/>
</dbReference>
<dbReference type="PANTHER" id="PTHR37610:SF40">
    <property type="entry name" value="OS01G0909600 PROTEIN"/>
    <property type="match status" value="1"/>
</dbReference>
<name>A0AAV3QMI5_LITER</name>
<dbReference type="AlphaFoldDB" id="A0AAV3QMI5"/>
<proteinExistence type="predicted"/>
<protein>
    <recommendedName>
        <fullName evidence="3">Retrotransposon gag domain-containing protein</fullName>
    </recommendedName>
</protein>
<evidence type="ECO:0000313" key="1">
    <source>
        <dbReference type="EMBL" id="GAA0164211.1"/>
    </source>
</evidence>
<reference evidence="1 2" key="1">
    <citation type="submission" date="2024-01" db="EMBL/GenBank/DDBJ databases">
        <title>The complete chloroplast genome sequence of Lithospermum erythrorhizon: insights into the phylogenetic relationship among Boraginaceae species and the maternal lineages of purple gromwells.</title>
        <authorList>
            <person name="Okada T."/>
            <person name="Watanabe K."/>
        </authorList>
    </citation>
    <scope>NUCLEOTIDE SEQUENCE [LARGE SCALE GENOMIC DNA]</scope>
</reference>
<organism evidence="1 2">
    <name type="scientific">Lithospermum erythrorhizon</name>
    <name type="common">Purple gromwell</name>
    <name type="synonym">Lithospermum officinale var. erythrorhizon</name>
    <dbReference type="NCBI Taxonomy" id="34254"/>
    <lineage>
        <taxon>Eukaryota</taxon>
        <taxon>Viridiplantae</taxon>
        <taxon>Streptophyta</taxon>
        <taxon>Embryophyta</taxon>
        <taxon>Tracheophyta</taxon>
        <taxon>Spermatophyta</taxon>
        <taxon>Magnoliopsida</taxon>
        <taxon>eudicotyledons</taxon>
        <taxon>Gunneridae</taxon>
        <taxon>Pentapetalae</taxon>
        <taxon>asterids</taxon>
        <taxon>lamiids</taxon>
        <taxon>Boraginales</taxon>
        <taxon>Boraginaceae</taxon>
        <taxon>Boraginoideae</taxon>
        <taxon>Lithospermeae</taxon>
        <taxon>Lithospermum</taxon>
    </lineage>
</organism>
<dbReference type="PANTHER" id="PTHR37610">
    <property type="entry name" value="CCHC-TYPE DOMAIN-CONTAINING PROTEIN"/>
    <property type="match status" value="1"/>
</dbReference>